<dbReference type="AlphaFoldDB" id="A0AA35XTL7"/>
<protein>
    <submittedName>
        <fullName evidence="3">Colanic acid biosynthesis glycosyl transferase WcaI</fullName>
    </submittedName>
</protein>
<dbReference type="PANTHER" id="PTHR12526:SF638">
    <property type="entry name" value="SPORE COAT PROTEIN SA"/>
    <property type="match status" value="1"/>
</dbReference>
<keyword evidence="3" id="KW-0808">Transferase</keyword>
<dbReference type="InterPro" id="IPR001296">
    <property type="entry name" value="Glyco_trans_1"/>
</dbReference>
<dbReference type="GO" id="GO:0016757">
    <property type="term" value="F:glycosyltransferase activity"/>
    <property type="evidence" value="ECO:0007669"/>
    <property type="project" value="InterPro"/>
</dbReference>
<feature type="domain" description="Glycosyl transferase family 1" evidence="1">
    <location>
        <begin position="214"/>
        <end position="379"/>
    </location>
</feature>
<dbReference type="CDD" id="cd03794">
    <property type="entry name" value="GT4_WbuB-like"/>
    <property type="match status" value="1"/>
</dbReference>
<dbReference type="Pfam" id="PF13579">
    <property type="entry name" value="Glyco_trans_4_4"/>
    <property type="match status" value="1"/>
</dbReference>
<dbReference type="Gene3D" id="3.40.50.2000">
    <property type="entry name" value="Glycogen Phosphorylase B"/>
    <property type="match status" value="2"/>
</dbReference>
<evidence type="ECO:0000313" key="4">
    <source>
        <dbReference type="Proteomes" id="UP001158598"/>
    </source>
</evidence>
<dbReference type="Pfam" id="PF00534">
    <property type="entry name" value="Glycos_transf_1"/>
    <property type="match status" value="1"/>
</dbReference>
<evidence type="ECO:0000259" key="2">
    <source>
        <dbReference type="Pfam" id="PF13579"/>
    </source>
</evidence>
<name>A0AA35XTL7_METCP</name>
<dbReference type="SUPFAM" id="SSF53756">
    <property type="entry name" value="UDP-Glycosyltransferase/glycogen phosphorylase"/>
    <property type="match status" value="1"/>
</dbReference>
<sequence length="404" mass="44867">MQILFLNRFFYPDHSATSQLLSDLAFALGESDRKVRVITSRQRYDDPGADLPAFEAVGGVFVHRVWTSRFGRAWLPGRALDYLSFYVSAGWRLWRLTREGDVIVAKTDPPLISLVGAVVARLRGARLVNWLQDLFPEVAEALGVRMPGLAVRRLRDWRNASLRQARTNVVLGERMAERLRESGVPPERVEIIHNWADGGAIRPTAAEGNPLREEWGLSGRFVAAYSGNLGRAHEFDTLLAAAEILRGLDGMAFLFIGGGHGYEKLRLEAKRRGLANVLFRPYQPRERLGLSLTLPDIHLISLLPALEGLIVPSKFYGVLAAGRPVAFVGARDGELSRQIERHACGASFAPGDADGLAGFLLALSRDGERRERMGRNARTAFENEFDQARALAKWRALLTPLRPS</sequence>
<dbReference type="GO" id="GO:1901135">
    <property type="term" value="P:carbohydrate derivative metabolic process"/>
    <property type="evidence" value="ECO:0007669"/>
    <property type="project" value="UniProtKB-ARBA"/>
</dbReference>
<reference evidence="3" key="1">
    <citation type="submission" date="2023-03" db="EMBL/GenBank/DDBJ databases">
        <authorList>
            <person name="Pearce D."/>
        </authorList>
    </citation>
    <scope>NUCLEOTIDE SEQUENCE</scope>
    <source>
        <strain evidence="3">Mc</strain>
    </source>
</reference>
<organism evidence="3 4">
    <name type="scientific">Methylococcus capsulatus</name>
    <dbReference type="NCBI Taxonomy" id="414"/>
    <lineage>
        <taxon>Bacteria</taxon>
        <taxon>Pseudomonadati</taxon>
        <taxon>Pseudomonadota</taxon>
        <taxon>Gammaproteobacteria</taxon>
        <taxon>Methylococcales</taxon>
        <taxon>Methylococcaceae</taxon>
        <taxon>Methylococcus</taxon>
    </lineage>
</organism>
<dbReference type="InterPro" id="IPR028098">
    <property type="entry name" value="Glyco_trans_4-like_N"/>
</dbReference>
<feature type="domain" description="Glycosyltransferase subfamily 4-like N-terminal" evidence="2">
    <location>
        <begin position="22"/>
        <end position="195"/>
    </location>
</feature>
<dbReference type="Proteomes" id="UP001158598">
    <property type="component" value="Chromosome"/>
</dbReference>
<dbReference type="EMBL" id="OX458332">
    <property type="protein sequence ID" value="CAI8722634.1"/>
    <property type="molecule type" value="Genomic_DNA"/>
</dbReference>
<gene>
    <name evidence="3" type="ORF">MCNOR_0120</name>
</gene>
<proteinExistence type="predicted"/>
<dbReference type="RefSeq" id="WP_282213413.1">
    <property type="nucleotide sequence ID" value="NZ_DAIONT010000036.1"/>
</dbReference>
<evidence type="ECO:0000313" key="3">
    <source>
        <dbReference type="EMBL" id="CAI8722634.1"/>
    </source>
</evidence>
<evidence type="ECO:0000259" key="1">
    <source>
        <dbReference type="Pfam" id="PF00534"/>
    </source>
</evidence>
<accession>A0AA35XTL7</accession>
<dbReference type="PANTHER" id="PTHR12526">
    <property type="entry name" value="GLYCOSYLTRANSFERASE"/>
    <property type="match status" value="1"/>
</dbReference>